<proteinExistence type="predicted"/>
<sequence length="162" mass="18044">MMMMFFGSGKPASTLAVVGFADRHDRSRSEKPASTLAVAGFLDRPDRDRSCRSGKPCESGRSGKSVSVYFGVVIEKKKEHLGQDKNIPDRPGQSCRSGKPAKCLLWCRDRKTNKNTPVRIKIFLTGITNQASHASQENQQSVHYGVVIEKQRRTLRSGKKYS</sequence>
<evidence type="ECO:0000313" key="1">
    <source>
        <dbReference type="EMBL" id="GMN56077.1"/>
    </source>
</evidence>
<comment type="caution">
    <text evidence="1">The sequence shown here is derived from an EMBL/GenBank/DDBJ whole genome shotgun (WGS) entry which is preliminary data.</text>
</comment>
<evidence type="ECO:0000313" key="2">
    <source>
        <dbReference type="Proteomes" id="UP001187192"/>
    </source>
</evidence>
<organism evidence="1 2">
    <name type="scientific">Ficus carica</name>
    <name type="common">Common fig</name>
    <dbReference type="NCBI Taxonomy" id="3494"/>
    <lineage>
        <taxon>Eukaryota</taxon>
        <taxon>Viridiplantae</taxon>
        <taxon>Streptophyta</taxon>
        <taxon>Embryophyta</taxon>
        <taxon>Tracheophyta</taxon>
        <taxon>Spermatophyta</taxon>
        <taxon>Magnoliopsida</taxon>
        <taxon>eudicotyledons</taxon>
        <taxon>Gunneridae</taxon>
        <taxon>Pentapetalae</taxon>
        <taxon>rosids</taxon>
        <taxon>fabids</taxon>
        <taxon>Rosales</taxon>
        <taxon>Moraceae</taxon>
        <taxon>Ficeae</taxon>
        <taxon>Ficus</taxon>
    </lineage>
</organism>
<gene>
    <name evidence="1" type="ORF">TIFTF001_025195</name>
</gene>
<protein>
    <submittedName>
        <fullName evidence="1">Uncharacterized protein</fullName>
    </submittedName>
</protein>
<dbReference type="AlphaFoldDB" id="A0AA88AQW6"/>
<dbReference type="EMBL" id="BTGU01000061">
    <property type="protein sequence ID" value="GMN56077.1"/>
    <property type="molecule type" value="Genomic_DNA"/>
</dbReference>
<keyword evidence="2" id="KW-1185">Reference proteome</keyword>
<accession>A0AA88AQW6</accession>
<reference evidence="1" key="1">
    <citation type="submission" date="2023-07" db="EMBL/GenBank/DDBJ databases">
        <title>draft genome sequence of fig (Ficus carica).</title>
        <authorList>
            <person name="Takahashi T."/>
            <person name="Nishimura K."/>
        </authorList>
    </citation>
    <scope>NUCLEOTIDE SEQUENCE</scope>
</reference>
<name>A0AA88AQW6_FICCA</name>
<dbReference type="Proteomes" id="UP001187192">
    <property type="component" value="Unassembled WGS sequence"/>
</dbReference>